<protein>
    <recommendedName>
        <fullName evidence="3">Type II toxin-antitoxin system PemK/MazF family toxin</fullName>
    </recommendedName>
</protein>
<dbReference type="AlphaFoldDB" id="A0A9W6LBD6"/>
<keyword evidence="2" id="KW-1185">Reference proteome</keyword>
<organism evidence="1 2">
    <name type="scientific">Desulforhabdus amnigena</name>
    <dbReference type="NCBI Taxonomy" id="40218"/>
    <lineage>
        <taxon>Bacteria</taxon>
        <taxon>Pseudomonadati</taxon>
        <taxon>Thermodesulfobacteriota</taxon>
        <taxon>Syntrophobacteria</taxon>
        <taxon>Syntrophobacterales</taxon>
        <taxon>Syntrophobacteraceae</taxon>
        <taxon>Desulforhabdus</taxon>
    </lineage>
</organism>
<evidence type="ECO:0000313" key="2">
    <source>
        <dbReference type="Proteomes" id="UP001144372"/>
    </source>
</evidence>
<comment type="caution">
    <text evidence="1">The sequence shown here is derived from an EMBL/GenBank/DDBJ whole genome shotgun (WGS) entry which is preliminary data.</text>
</comment>
<dbReference type="EMBL" id="BSDR01000001">
    <property type="protein sequence ID" value="GLI36466.1"/>
    <property type="molecule type" value="Genomic_DNA"/>
</dbReference>
<dbReference type="Proteomes" id="UP001144372">
    <property type="component" value="Unassembled WGS sequence"/>
</dbReference>
<gene>
    <name evidence="1" type="ORF">DAMNIGENAA_38990</name>
</gene>
<sequence>MNCNPGDLVGIPFPYSDLRTNKRRPVLVITSPDHHGDFIGLAVTSSPDTRLDCSD</sequence>
<proteinExistence type="predicted"/>
<reference evidence="1" key="1">
    <citation type="submission" date="2022-12" db="EMBL/GenBank/DDBJ databases">
        <title>Reference genome sequencing for broad-spectrum identification of bacterial and archaeal isolates by mass spectrometry.</title>
        <authorList>
            <person name="Sekiguchi Y."/>
            <person name="Tourlousse D.M."/>
        </authorList>
    </citation>
    <scope>NUCLEOTIDE SEQUENCE</scope>
    <source>
        <strain evidence="1">ASRB1</strain>
    </source>
</reference>
<evidence type="ECO:0008006" key="3">
    <source>
        <dbReference type="Google" id="ProtNLM"/>
    </source>
</evidence>
<dbReference type="SUPFAM" id="SSF50118">
    <property type="entry name" value="Cell growth inhibitor/plasmid maintenance toxic component"/>
    <property type="match status" value="1"/>
</dbReference>
<name>A0A9W6LBD6_9BACT</name>
<evidence type="ECO:0000313" key="1">
    <source>
        <dbReference type="EMBL" id="GLI36466.1"/>
    </source>
</evidence>
<accession>A0A9W6LBD6</accession>